<dbReference type="PANTHER" id="PTHR30032:SF8">
    <property type="entry name" value="GERMINATION-SPECIFIC N-ACETYLMURAMOYL-L-ALANINE AMIDASE"/>
    <property type="match status" value="1"/>
</dbReference>
<gene>
    <name evidence="3" type="ORF">CPE01_08970</name>
</gene>
<comment type="caution">
    <text evidence="3">The sequence shown here is derived from an EMBL/GenBank/DDBJ whole genome shotgun (WGS) entry which is preliminary data.</text>
</comment>
<dbReference type="Pfam" id="PF04122">
    <property type="entry name" value="CW_binding_2"/>
    <property type="match status" value="3"/>
</dbReference>
<evidence type="ECO:0000313" key="3">
    <source>
        <dbReference type="EMBL" id="GEK17164.1"/>
    </source>
</evidence>
<keyword evidence="1" id="KW-0732">Signal</keyword>
<evidence type="ECO:0000256" key="1">
    <source>
        <dbReference type="SAM" id="SignalP"/>
    </source>
</evidence>
<accession>A0A510UR69</accession>
<dbReference type="OrthoDB" id="9773852at2"/>
<protein>
    <recommendedName>
        <fullName evidence="2">Sporulation stage II protein D amidase enhancer LytB N-terminal domain-containing protein</fullName>
    </recommendedName>
</protein>
<dbReference type="PROSITE" id="PS51318">
    <property type="entry name" value="TAT"/>
    <property type="match status" value="1"/>
</dbReference>
<keyword evidence="4" id="KW-1185">Reference proteome</keyword>
<organism evidence="3 4">
    <name type="scientific">Cellulomonas persica</name>
    <dbReference type="NCBI Taxonomy" id="76861"/>
    <lineage>
        <taxon>Bacteria</taxon>
        <taxon>Bacillati</taxon>
        <taxon>Actinomycetota</taxon>
        <taxon>Actinomycetes</taxon>
        <taxon>Micrococcales</taxon>
        <taxon>Cellulomonadaceae</taxon>
        <taxon>Cellulomonas</taxon>
    </lineage>
</organism>
<dbReference type="EMBL" id="BJUA01000003">
    <property type="protein sequence ID" value="GEK17164.1"/>
    <property type="molecule type" value="Genomic_DNA"/>
</dbReference>
<name>A0A510UR69_9CELL</name>
<evidence type="ECO:0000259" key="2">
    <source>
        <dbReference type="Pfam" id="PF08486"/>
    </source>
</evidence>
<dbReference type="InterPro" id="IPR013693">
    <property type="entry name" value="SpoIID/LytB_N"/>
</dbReference>
<feature type="chain" id="PRO_5021913701" description="Sporulation stage II protein D amidase enhancer LytB N-terminal domain-containing protein" evidence="1">
    <location>
        <begin position="39"/>
        <end position="742"/>
    </location>
</feature>
<dbReference type="Pfam" id="PF08486">
    <property type="entry name" value="SpoIID"/>
    <property type="match status" value="1"/>
</dbReference>
<dbReference type="AlphaFoldDB" id="A0A510UR69"/>
<dbReference type="RefSeq" id="WP_146805427.1">
    <property type="nucleotide sequence ID" value="NZ_BJUA01000003.1"/>
</dbReference>
<dbReference type="InterPro" id="IPR007253">
    <property type="entry name" value="Cell_wall-bd_2"/>
</dbReference>
<reference evidence="3 4" key="1">
    <citation type="submission" date="2019-07" db="EMBL/GenBank/DDBJ databases">
        <title>Whole genome shotgun sequence of Cellulomonas persica NBRC 101101.</title>
        <authorList>
            <person name="Hosoyama A."/>
            <person name="Uohara A."/>
            <person name="Ohji S."/>
            <person name="Ichikawa N."/>
        </authorList>
    </citation>
    <scope>NUCLEOTIDE SEQUENCE [LARGE SCALE GENOMIC DNA]</scope>
    <source>
        <strain evidence="3 4">NBRC 101101</strain>
    </source>
</reference>
<dbReference type="PANTHER" id="PTHR30032">
    <property type="entry name" value="N-ACETYLMURAMOYL-L-ALANINE AMIDASE-RELATED"/>
    <property type="match status" value="1"/>
</dbReference>
<evidence type="ECO:0000313" key="4">
    <source>
        <dbReference type="Proteomes" id="UP000321386"/>
    </source>
</evidence>
<dbReference type="InterPro" id="IPR051922">
    <property type="entry name" value="Bact_Sporulation_Assoc"/>
</dbReference>
<dbReference type="NCBIfam" id="TIGR02669">
    <property type="entry name" value="SpoIID_LytB"/>
    <property type="match status" value="1"/>
</dbReference>
<dbReference type="Proteomes" id="UP000321386">
    <property type="component" value="Unassembled WGS sequence"/>
</dbReference>
<feature type="domain" description="Sporulation stage II protein D amidase enhancer LytB N-terminal" evidence="2">
    <location>
        <begin position="220"/>
        <end position="310"/>
    </location>
</feature>
<feature type="signal peptide" evidence="1">
    <location>
        <begin position="1"/>
        <end position="38"/>
    </location>
</feature>
<dbReference type="InterPro" id="IPR013486">
    <property type="entry name" value="SpoIID/LytB"/>
</dbReference>
<dbReference type="InterPro" id="IPR006311">
    <property type="entry name" value="TAT_signal"/>
</dbReference>
<sequence>MTQEHDAAAGHGRRALRGAVAGAVVALLVGLMTPAAGAADVPAAGTERGALTSSVRAAAAVPSTFTFTGSGWGHGLGMSQYGAYGMALDGYSGAGILEHYYEPATVTRRTDDPLLRVQVLTGVRSVTVSRDSSTTWTLGTAPSTTHTIKASSLTFTYSSASGTARVVVVADGVEYRTNPSTWSELRLSWSGGLVSVPLANAGSGTVRYARGMLSFGPLSGGTNVVNTLRLNSEYLYGIAEMPSSWPAAALQAQAIAARTYAYRKVEAGVRSGLNAHLTDETTDQKFTGWNKEAEPGYGTYWVAAVDATRNKNGAQVVVAPGGKLAETYYSSSTGGRTTNSEDVWGSATLSYLRSRDDRWSVDPRVRNPYASWQTTMTQAQVRAKFPSLGDVATLTVTQRASSGAVMQLRATSSTGRSALLQTKVTTDGVRTKMGLRSAYFSVGSLSAVQRLAGDDRYQTAAAIGRAAFPTGREVVIVSGEQKSLVDGLVAAPYARSLKAPVLLATSTTVPKATLDEIARRGATRATLVGGKGVLGPRVVNALRSAGLEVTRLAGDDRYATAAAVAKAFGKATSVVVASGVAANLVDAAAAGGPAAASGQPILLVPRSAVPKATQDAITALGARTATVVGGTGVVTADVTAALGAAGLTFNRLAGDDRYATAAAVATAYESRVGSDAVLLASGKDANLVDSLTGGVLGRLTLLTAGSSAPAPTITWLAARQVPQLLVAGGAGAVPDAVVEALR</sequence>
<dbReference type="GO" id="GO:0030435">
    <property type="term" value="P:sporulation resulting in formation of a cellular spore"/>
    <property type="evidence" value="ECO:0007669"/>
    <property type="project" value="InterPro"/>
</dbReference>
<proteinExistence type="predicted"/>
<dbReference type="Gene3D" id="3.40.50.12090">
    <property type="match status" value="2"/>
</dbReference>